<dbReference type="Pfam" id="PF08126">
    <property type="entry name" value="Propeptide_C25"/>
    <property type="match status" value="1"/>
</dbReference>
<reference evidence="5" key="1">
    <citation type="submission" date="2019-03" db="EMBL/GenBank/DDBJ databases">
        <title>Lake Tanganyika Metagenome-Assembled Genomes (MAGs).</title>
        <authorList>
            <person name="Tran P."/>
        </authorList>
    </citation>
    <scope>NUCLEOTIDE SEQUENCE</scope>
    <source>
        <strain evidence="5">K_DeepCast_150m_m2_040</strain>
    </source>
</reference>
<dbReference type="Gene3D" id="3.40.50.1460">
    <property type="match status" value="1"/>
</dbReference>
<dbReference type="SUPFAM" id="SSF52129">
    <property type="entry name" value="Caspase-like"/>
    <property type="match status" value="1"/>
</dbReference>
<dbReference type="Pfam" id="PF01364">
    <property type="entry name" value="Peptidase_C25"/>
    <property type="match status" value="1"/>
</dbReference>
<dbReference type="Gene3D" id="2.60.40.3800">
    <property type="match status" value="1"/>
</dbReference>
<dbReference type="Proteomes" id="UP000779900">
    <property type="component" value="Unassembled WGS sequence"/>
</dbReference>
<evidence type="ECO:0000259" key="4">
    <source>
        <dbReference type="Pfam" id="PF08126"/>
    </source>
</evidence>
<accession>A0A937XGV6</accession>
<gene>
    <name evidence="5" type="ORF">FJY68_05970</name>
</gene>
<dbReference type="GO" id="GO:0006508">
    <property type="term" value="P:proteolysis"/>
    <property type="evidence" value="ECO:0007669"/>
    <property type="project" value="InterPro"/>
</dbReference>
<dbReference type="EMBL" id="VGIR01000027">
    <property type="protein sequence ID" value="MBM3331386.1"/>
    <property type="molecule type" value="Genomic_DNA"/>
</dbReference>
<dbReference type="InterPro" id="IPR029031">
    <property type="entry name" value="Gingipain_N_sf"/>
</dbReference>
<evidence type="ECO:0000256" key="2">
    <source>
        <dbReference type="SAM" id="SignalP"/>
    </source>
</evidence>
<dbReference type="InterPro" id="IPR038490">
    <property type="entry name" value="Gingipain_propep_sf"/>
</dbReference>
<protein>
    <recommendedName>
        <fullName evidence="7">Gingipain domain-containing protein</fullName>
    </recommendedName>
</protein>
<feature type="chain" id="PRO_5037832935" description="Gingipain domain-containing protein" evidence="2">
    <location>
        <begin position="26"/>
        <end position="1301"/>
    </location>
</feature>
<evidence type="ECO:0008006" key="7">
    <source>
        <dbReference type="Google" id="ProtNLM"/>
    </source>
</evidence>
<feature type="domain" description="Gingipain propeptide" evidence="4">
    <location>
        <begin position="41"/>
        <end position="185"/>
    </location>
</feature>
<evidence type="ECO:0000313" key="6">
    <source>
        <dbReference type="Proteomes" id="UP000779900"/>
    </source>
</evidence>
<comment type="caution">
    <text evidence="5">The sequence shown here is derived from an EMBL/GenBank/DDBJ whole genome shotgun (WGS) entry which is preliminary data.</text>
</comment>
<keyword evidence="1 2" id="KW-0732">Signal</keyword>
<organism evidence="5 6">
    <name type="scientific">candidate division WOR-3 bacterium</name>
    <dbReference type="NCBI Taxonomy" id="2052148"/>
    <lineage>
        <taxon>Bacteria</taxon>
        <taxon>Bacteria division WOR-3</taxon>
    </lineage>
</organism>
<evidence type="ECO:0000259" key="3">
    <source>
        <dbReference type="Pfam" id="PF01364"/>
    </source>
</evidence>
<dbReference type="InterPro" id="IPR029030">
    <property type="entry name" value="Caspase-like_dom_sf"/>
</dbReference>
<dbReference type="InterPro" id="IPR012600">
    <property type="entry name" value="Propeptide_C25"/>
</dbReference>
<dbReference type="Gene3D" id="3.40.50.10390">
    <property type="entry name" value="Gingipain r, domain 1"/>
    <property type="match status" value="1"/>
</dbReference>
<proteinExistence type="predicted"/>
<name>A0A937XGV6_UNCW3</name>
<dbReference type="Gene3D" id="2.60.40.4070">
    <property type="match status" value="1"/>
</dbReference>
<evidence type="ECO:0000313" key="5">
    <source>
        <dbReference type="EMBL" id="MBM3331386.1"/>
    </source>
</evidence>
<feature type="signal peptide" evidence="2">
    <location>
        <begin position="1"/>
        <end position="25"/>
    </location>
</feature>
<sequence length="1301" mass="142946">MNLYHSRLVFTKTRLLLLLFCTLPAALPASLNVQVSDENGVSFRYVPGQVRLTDSPGGRQVVDFDDADHLAQPGEPDLPGKTVRVGIPQTGGVRLNFRTGPERSLQSVRLATVPHMSWNGDSSWYDELPDEAVALSRQPAEVGQTEVLRRNRFVTVLLSPCRCDPGTNGLSYYEWIDVSIAFEHRPWRNNEPDPLDGAVAEMMLNGTEALDWKLDWTGPASSQSVSAAAVGQFQRSSHWLKISVDSTGIYGVSGHDLAAAGLSLSGLDPATLAMFTIGEHEPNKSYPDSMQRVPILVQGDHDGRLDPDDRVVFYGLGPSHWVGRCSAYVKNHFSRHNVYWLTWGGTPGGRIPLEPGPDTAGTPVVYIGSERLHQEKDLDCPARSGLLWIWSQIFKAADRDVAKLDLPLDITSPVQVRRIAGSLLADAGGNRVSVLFNHRQVVSYDVAQSLPANPFNFAVDTTLPANSGRNVLSLELTGQGQKRIYLDYLEVDYLRRLSLREGQLHFLYDDTGSFRFCLRDVRERPLMLEVTDPYAPRMCDSADWSGDSARFCVRLARPAEFAAAGAGGLLKPARMELRRPGRLSDIERQADYWVVTPKEFLSPAQQLARYRTGRVAGITHAVAQVATLDDIYDDYAFGMEEPGALKRFFTDKHPAYGLLAGDATCDYKAALGERPPGVPAYEYGLGLNPDAYDRSALAFDAWYADFDGEGNSPDMVLGRVTCRSAAELRRFVDKVIEYEAQPAGLWNKRYLLLADDEFLGEANPNDPKRWDPISFGHIMYCEAMGLIPESQLDLVKVYLTEWPYAGIKNKPGAHAELVRQMNLGGVVLVFFGHGAGFDLTHESVLNISHVAQVQNGHHSPFCYFGSCSVGRFEDTQSECIAEELVRQPSGAIASVGATKATVAGSNLVFARSLLTPLFTQPDSTIGHSFFQAWPYDRIYHLFGDPATVLRLPHASNQELAVVPDTLSPGTRFRVDGRADSTEAEFAWLLRGPRRIRTYRSFRGTTSYELPGSDLARGTGDVAQGEFAFQGIFPLGVPLDTVFVPNGNYAPVERSCRASISAWGGSGDMSFLNDTIWYSGDPATRDDTTPPVVGFYRHGHPLESGTPVPVDFELEGVASDSSGIMIAPVAGDAPVFYVNDPAYATDLTDLLVFDDRSSSTARFRLALKLTGPVDSLFVAVSDNLLNRAVVGIAVKPLLSDVLRVESVLPYPNPVRTGCKFTFVLSRQADVRLRVYSLAGRLVRDLGFRPAGFGYNGIEWDGRDGSGNVPANGVYLYALTAQVDEGPGRRQQVTVRDKLLLLR</sequence>
<feature type="domain" description="Gingipain" evidence="3">
    <location>
        <begin position="592"/>
        <end position="949"/>
    </location>
</feature>
<evidence type="ECO:0000256" key="1">
    <source>
        <dbReference type="ARBA" id="ARBA00022729"/>
    </source>
</evidence>
<dbReference type="GO" id="GO:0004197">
    <property type="term" value="F:cysteine-type endopeptidase activity"/>
    <property type="evidence" value="ECO:0007669"/>
    <property type="project" value="InterPro"/>
</dbReference>
<dbReference type="InterPro" id="IPR001769">
    <property type="entry name" value="Gingipain"/>
</dbReference>